<dbReference type="AlphaFoldDB" id="A0A5D3BGC6"/>
<protein>
    <recommendedName>
        <fullName evidence="4">Envelope-like protein</fullName>
    </recommendedName>
</protein>
<organism evidence="2 3">
    <name type="scientific">Cucumis melo var. makuwa</name>
    <name type="common">Oriental melon</name>
    <dbReference type="NCBI Taxonomy" id="1194695"/>
    <lineage>
        <taxon>Eukaryota</taxon>
        <taxon>Viridiplantae</taxon>
        <taxon>Streptophyta</taxon>
        <taxon>Embryophyta</taxon>
        <taxon>Tracheophyta</taxon>
        <taxon>Spermatophyta</taxon>
        <taxon>Magnoliopsida</taxon>
        <taxon>eudicotyledons</taxon>
        <taxon>Gunneridae</taxon>
        <taxon>Pentapetalae</taxon>
        <taxon>rosids</taxon>
        <taxon>fabids</taxon>
        <taxon>Cucurbitales</taxon>
        <taxon>Cucurbitaceae</taxon>
        <taxon>Benincaseae</taxon>
        <taxon>Cucumis</taxon>
    </lineage>
</organism>
<sequence>MSMVLRFAPGDHNVEVPVADTVDPSAQQETPLVPTEPKPSRKKGQQLRRNITTKAGRKKIPLNIPSIQIDGTLSLWPVNGIPAVALSVKYVILHKIGIANLFPSSHASSVSAALGTFLYRIYNDGRVDAGAFIYNQLLRHVGSFGVKLPIALPRFFSSLLLHLNAVVLITSDAPDPDPKTLSLSYRLF</sequence>
<gene>
    <name evidence="2" type="ORF">E5676_scaffold232G00050</name>
</gene>
<dbReference type="Proteomes" id="UP000321947">
    <property type="component" value="Unassembled WGS sequence"/>
</dbReference>
<evidence type="ECO:0000313" key="2">
    <source>
        <dbReference type="EMBL" id="TYJ98293.1"/>
    </source>
</evidence>
<feature type="region of interest" description="Disordered" evidence="1">
    <location>
        <begin position="19"/>
        <end position="52"/>
    </location>
</feature>
<name>A0A5D3BGC6_CUCMM</name>
<reference evidence="2 3" key="1">
    <citation type="submission" date="2019-08" db="EMBL/GenBank/DDBJ databases">
        <title>Draft genome sequences of two oriental melons (Cucumis melo L. var makuwa).</title>
        <authorList>
            <person name="Kwon S.-Y."/>
        </authorList>
    </citation>
    <scope>NUCLEOTIDE SEQUENCE [LARGE SCALE GENOMIC DNA]</scope>
    <source>
        <strain evidence="3">cv. Chang Bougi</strain>
        <tissue evidence="2">Leaf</tissue>
    </source>
</reference>
<evidence type="ECO:0008006" key="4">
    <source>
        <dbReference type="Google" id="ProtNLM"/>
    </source>
</evidence>
<accession>A0A5D3BGC6</accession>
<comment type="caution">
    <text evidence="2">The sequence shown here is derived from an EMBL/GenBank/DDBJ whole genome shotgun (WGS) entry which is preliminary data.</text>
</comment>
<evidence type="ECO:0000313" key="3">
    <source>
        <dbReference type="Proteomes" id="UP000321947"/>
    </source>
</evidence>
<evidence type="ECO:0000256" key="1">
    <source>
        <dbReference type="SAM" id="MobiDB-lite"/>
    </source>
</evidence>
<dbReference type="EMBL" id="SSTD01018108">
    <property type="protein sequence ID" value="TYJ98293.1"/>
    <property type="molecule type" value="Genomic_DNA"/>
</dbReference>
<proteinExistence type="predicted"/>